<evidence type="ECO:0008006" key="4">
    <source>
        <dbReference type="Google" id="ProtNLM"/>
    </source>
</evidence>
<dbReference type="Proteomes" id="UP000198727">
    <property type="component" value="Unassembled WGS sequence"/>
</dbReference>
<gene>
    <name evidence="2" type="ORF">SAMN05421810_11439</name>
</gene>
<dbReference type="InterPro" id="IPR028994">
    <property type="entry name" value="Integrin_alpha_N"/>
</dbReference>
<dbReference type="PROSITE" id="PS51318">
    <property type="entry name" value="TAT"/>
    <property type="match status" value="1"/>
</dbReference>
<reference evidence="3" key="1">
    <citation type="submission" date="2016-10" db="EMBL/GenBank/DDBJ databases">
        <authorList>
            <person name="Varghese N."/>
            <person name="Submissions S."/>
        </authorList>
    </citation>
    <scope>NUCLEOTIDE SEQUENCE [LARGE SCALE GENOMIC DNA]</scope>
    <source>
        <strain evidence="3">CGMCC 4.5579</strain>
    </source>
</reference>
<dbReference type="SUPFAM" id="SSF69318">
    <property type="entry name" value="Integrin alpha N-terminal domain"/>
    <property type="match status" value="1"/>
</dbReference>
<protein>
    <recommendedName>
        <fullName evidence="4">Repeat domain-containing protein</fullName>
    </recommendedName>
</protein>
<dbReference type="RefSeq" id="WP_092536542.1">
    <property type="nucleotide sequence ID" value="NZ_FOWW01000014.1"/>
</dbReference>
<organism evidence="2 3">
    <name type="scientific">Amycolatopsis arida</name>
    <dbReference type="NCBI Taxonomy" id="587909"/>
    <lineage>
        <taxon>Bacteria</taxon>
        <taxon>Bacillati</taxon>
        <taxon>Actinomycetota</taxon>
        <taxon>Actinomycetes</taxon>
        <taxon>Pseudonocardiales</taxon>
        <taxon>Pseudonocardiaceae</taxon>
        <taxon>Amycolatopsis</taxon>
    </lineage>
</organism>
<dbReference type="AlphaFoldDB" id="A0A1I6ARI0"/>
<evidence type="ECO:0000313" key="2">
    <source>
        <dbReference type="EMBL" id="SFQ71310.1"/>
    </source>
</evidence>
<dbReference type="InterPro" id="IPR006311">
    <property type="entry name" value="TAT_signal"/>
</dbReference>
<evidence type="ECO:0000256" key="1">
    <source>
        <dbReference type="SAM" id="SignalP"/>
    </source>
</evidence>
<proteinExistence type="predicted"/>
<accession>A0A1I6ARI0</accession>
<keyword evidence="3" id="KW-1185">Reference proteome</keyword>
<evidence type="ECO:0000313" key="3">
    <source>
        <dbReference type="Proteomes" id="UP000198727"/>
    </source>
</evidence>
<name>A0A1I6ARI0_9PSEU</name>
<feature type="chain" id="PRO_5011693912" description="Repeat domain-containing protein" evidence="1">
    <location>
        <begin position="32"/>
        <end position="214"/>
    </location>
</feature>
<feature type="signal peptide" evidence="1">
    <location>
        <begin position="1"/>
        <end position="31"/>
    </location>
</feature>
<dbReference type="OrthoDB" id="3678781at2"/>
<keyword evidence="1" id="KW-0732">Signal</keyword>
<sequence>MSAISRTTRRAIASALALATAGVALAPPAHAASDPVTAYADLDGDGRQDRVTVEPVADNPNEQLLTATVRGIRLTARVPFDSVVGVQPMRVLDVDGDGREEVAVTEVLGAHTRFLGVWGLLDGLRPVRMADGTPVELVEGGGISSISRYGCRPGKGGRELVQVGALLVDWETFGYEGERVTYSVRDGVAVETARTPVSGGADEVTSGMDPATCA</sequence>
<dbReference type="EMBL" id="FOWW01000014">
    <property type="protein sequence ID" value="SFQ71310.1"/>
    <property type="molecule type" value="Genomic_DNA"/>
</dbReference>